<dbReference type="AlphaFoldDB" id="A0A9P7YIJ8"/>
<protein>
    <submittedName>
        <fullName evidence="2">FAD dependent oxidoreductase superfamily protein</fullName>
    </submittedName>
</protein>
<dbReference type="InterPro" id="IPR006076">
    <property type="entry name" value="FAD-dep_OxRdtase"/>
</dbReference>
<comment type="caution">
    <text evidence="2">The sequence shown here is derived from an EMBL/GenBank/DDBJ whole genome shotgun (WGS) entry which is preliminary data.</text>
</comment>
<gene>
    <name evidence="2" type="ORF">BJ875DRAFT_496423</name>
</gene>
<reference evidence="2" key="1">
    <citation type="journal article" date="2021" name="IMA Fungus">
        <title>Genomic characterization of three marine fungi, including Emericellopsis atlantica sp. nov. with signatures of a generalist lifestyle and marine biomass degradation.</title>
        <authorList>
            <person name="Hagestad O.C."/>
            <person name="Hou L."/>
            <person name="Andersen J.H."/>
            <person name="Hansen E.H."/>
            <person name="Altermark B."/>
            <person name="Li C."/>
            <person name="Kuhnert E."/>
            <person name="Cox R.J."/>
            <person name="Crous P.W."/>
            <person name="Spatafora J.W."/>
            <person name="Lail K."/>
            <person name="Amirebrahimi M."/>
            <person name="Lipzen A."/>
            <person name="Pangilinan J."/>
            <person name="Andreopoulos W."/>
            <person name="Hayes R.D."/>
            <person name="Ng V."/>
            <person name="Grigoriev I.V."/>
            <person name="Jackson S.A."/>
            <person name="Sutton T.D.S."/>
            <person name="Dobson A.D.W."/>
            <person name="Rama T."/>
        </authorList>
    </citation>
    <scope>NUCLEOTIDE SEQUENCE</scope>
    <source>
        <strain evidence="2">TRa018bII</strain>
    </source>
</reference>
<dbReference type="InterPro" id="IPR036188">
    <property type="entry name" value="FAD/NAD-bd_sf"/>
</dbReference>
<feature type="domain" description="FAD dependent oxidoreductase" evidence="1">
    <location>
        <begin position="42"/>
        <end position="423"/>
    </location>
</feature>
<evidence type="ECO:0000313" key="2">
    <source>
        <dbReference type="EMBL" id="KAG9233735.1"/>
    </source>
</evidence>
<accession>A0A9P7YIJ8</accession>
<evidence type="ECO:0000259" key="1">
    <source>
        <dbReference type="Pfam" id="PF01266"/>
    </source>
</evidence>
<dbReference type="OrthoDB" id="429143at2759"/>
<sequence length="447" mass="48996">MTASKYATGLPVPDPTKSYWQTPPHKIADLRSTLKIPEKINYVIVGSGITGASIAYKLLVGEPSASIVMLEARQAASGASGRNGGHCRAGRYVYFKAYLEKFGKDDALLMEQLEEANVKNVGAFIKEQNIDCDLRDVETIDISTDQRQWESVLAALKARQEVFDGKREEAVLTKHKLWSAQEAKEDLLVPNGVGAVSFPAFALQPYKFVCALLEMSMERGLNLQTNTPVLEVSPIFAGGAKKWQVMTERGDVLADKVILATNAYTGALYPPLSNFIIPTRGQIAAIRPGSKIDGNPVLERTGGLADKEYWQRRAKGLSGEGDIIFGGGRRKGPHGQQPMLDDSRIDPTISAYLSQETPSKYFGENWGENGLVVQEWSGIMGYTFDTQPIIGEAPGQEGLWICAGFHGHGMAMTFQSAEALVQLLLGKQEVLEWLPNCFKIARLPMEK</sequence>
<dbReference type="GO" id="GO:0005737">
    <property type="term" value="C:cytoplasm"/>
    <property type="evidence" value="ECO:0007669"/>
    <property type="project" value="TreeGrafter"/>
</dbReference>
<name>A0A9P7YIJ8_9HELO</name>
<dbReference type="EMBL" id="MU251488">
    <property type="protein sequence ID" value="KAG9233735.1"/>
    <property type="molecule type" value="Genomic_DNA"/>
</dbReference>
<dbReference type="Gene3D" id="3.30.9.10">
    <property type="entry name" value="D-Amino Acid Oxidase, subunit A, domain 2"/>
    <property type="match status" value="1"/>
</dbReference>
<proteinExistence type="predicted"/>
<organism evidence="2 3">
    <name type="scientific">Amylocarpus encephaloides</name>
    <dbReference type="NCBI Taxonomy" id="45428"/>
    <lineage>
        <taxon>Eukaryota</taxon>
        <taxon>Fungi</taxon>
        <taxon>Dikarya</taxon>
        <taxon>Ascomycota</taxon>
        <taxon>Pezizomycotina</taxon>
        <taxon>Leotiomycetes</taxon>
        <taxon>Helotiales</taxon>
        <taxon>Helotiales incertae sedis</taxon>
        <taxon>Amylocarpus</taxon>
    </lineage>
</organism>
<dbReference type="PANTHER" id="PTHR13847:SF284">
    <property type="entry name" value="FAD DEPENDENT OXIDOREDUCTASE DOMAIN-CONTAINING PROTEIN"/>
    <property type="match status" value="1"/>
</dbReference>
<keyword evidence="3" id="KW-1185">Reference proteome</keyword>
<evidence type="ECO:0000313" key="3">
    <source>
        <dbReference type="Proteomes" id="UP000824998"/>
    </source>
</evidence>
<dbReference type="Gene3D" id="3.50.50.60">
    <property type="entry name" value="FAD/NAD(P)-binding domain"/>
    <property type="match status" value="1"/>
</dbReference>
<dbReference type="SUPFAM" id="SSF51905">
    <property type="entry name" value="FAD/NAD(P)-binding domain"/>
    <property type="match status" value="1"/>
</dbReference>
<dbReference type="Pfam" id="PF01266">
    <property type="entry name" value="DAO"/>
    <property type="match status" value="1"/>
</dbReference>
<dbReference type="Proteomes" id="UP000824998">
    <property type="component" value="Unassembled WGS sequence"/>
</dbReference>
<dbReference type="PANTHER" id="PTHR13847">
    <property type="entry name" value="SARCOSINE DEHYDROGENASE-RELATED"/>
    <property type="match status" value="1"/>
</dbReference>